<dbReference type="AlphaFoldDB" id="A0A1I6KMV3"/>
<organism evidence="2 3">
    <name type="scientific">Halomicrobium zhouii</name>
    <dbReference type="NCBI Taxonomy" id="767519"/>
    <lineage>
        <taxon>Archaea</taxon>
        <taxon>Methanobacteriati</taxon>
        <taxon>Methanobacteriota</taxon>
        <taxon>Stenosarchaea group</taxon>
        <taxon>Halobacteria</taxon>
        <taxon>Halobacteriales</taxon>
        <taxon>Haloarculaceae</taxon>
        <taxon>Halomicrobium</taxon>
    </lineage>
</organism>
<dbReference type="Proteomes" id="UP000199062">
    <property type="component" value="Unassembled WGS sequence"/>
</dbReference>
<gene>
    <name evidence="2" type="ORF">SAMN05216559_1091</name>
</gene>
<keyword evidence="3" id="KW-1185">Reference proteome</keyword>
<keyword evidence="1" id="KW-0175">Coiled coil</keyword>
<dbReference type="STRING" id="767519.SAMN05216559_1091"/>
<evidence type="ECO:0000256" key="1">
    <source>
        <dbReference type="SAM" id="Coils"/>
    </source>
</evidence>
<dbReference type="Gene3D" id="1.20.120.20">
    <property type="entry name" value="Apolipoprotein"/>
    <property type="match status" value="1"/>
</dbReference>
<proteinExistence type="predicted"/>
<evidence type="ECO:0008006" key="4">
    <source>
        <dbReference type="Google" id="ProtNLM"/>
    </source>
</evidence>
<evidence type="ECO:0000313" key="3">
    <source>
        <dbReference type="Proteomes" id="UP000199062"/>
    </source>
</evidence>
<feature type="coiled-coil region" evidence="1">
    <location>
        <begin position="148"/>
        <end position="200"/>
    </location>
</feature>
<evidence type="ECO:0000313" key="2">
    <source>
        <dbReference type="EMBL" id="SFR92529.1"/>
    </source>
</evidence>
<dbReference type="EMBL" id="FOZK01000001">
    <property type="protein sequence ID" value="SFR92529.1"/>
    <property type="molecule type" value="Genomic_DNA"/>
</dbReference>
<dbReference type="OrthoDB" id="178000at2157"/>
<accession>A0A1I6KMV3</accession>
<reference evidence="2 3" key="1">
    <citation type="submission" date="2016-10" db="EMBL/GenBank/DDBJ databases">
        <authorList>
            <person name="de Groot N.N."/>
        </authorList>
    </citation>
    <scope>NUCLEOTIDE SEQUENCE [LARGE SCALE GENOMIC DNA]</scope>
    <source>
        <strain evidence="2 3">CGMCC 1.10457</strain>
    </source>
</reference>
<dbReference type="RefSeq" id="WP_089814613.1">
    <property type="nucleotide sequence ID" value="NZ_FOZK01000001.1"/>
</dbReference>
<protein>
    <recommendedName>
        <fullName evidence="4">Ribbon-helix-helix protein, copG family</fullName>
    </recommendedName>
</protein>
<sequence length="296" mass="32152">MASESREDPVVGIDVPEELDDWLDEQAATLGLDRDQLVAQILSSYHAAATLDGELDATELLELDADDFVDVESAVAEAVEEQVESRLDDVVESRVEAALDDRLDDRLDDLDAEFQAKIDDVRERVVQVKQETDAKAPKAHTHDELAAVDALDARVNELATDLARLRDDVAGRLDDVEDGLDEQADVAAELTERVDDAAEKLNRVAWVVSDLKEETAGRDAHEKAVDRIRRAAAQEGVSTATCERCGEAVHVALLNEPECPHCQATVSDVRPAGGILRKKARLVPAAQLEAGEGHDG</sequence>
<name>A0A1I6KMV3_9EURY</name>